<dbReference type="CDD" id="cd00093">
    <property type="entry name" value="HTH_XRE"/>
    <property type="match status" value="1"/>
</dbReference>
<dbReference type="AlphaFoldDB" id="A0A7W2AB14"/>
<dbReference type="Proteomes" id="UP000535491">
    <property type="component" value="Unassembled WGS sequence"/>
</dbReference>
<accession>A0A7W2AB14</accession>
<dbReference type="SMART" id="SM00028">
    <property type="entry name" value="TPR"/>
    <property type="match status" value="6"/>
</dbReference>
<dbReference type="Gene3D" id="1.10.260.40">
    <property type="entry name" value="lambda repressor-like DNA-binding domains"/>
    <property type="match status" value="1"/>
</dbReference>
<name>A0A7W2AB14_9BACL</name>
<dbReference type="Pfam" id="PF13176">
    <property type="entry name" value="TPR_7"/>
    <property type="match status" value="1"/>
</dbReference>
<dbReference type="SMART" id="SM00530">
    <property type="entry name" value="HTH_XRE"/>
    <property type="match status" value="1"/>
</dbReference>
<dbReference type="InterPro" id="IPR051476">
    <property type="entry name" value="Bac_ResReg_Asp_Phosphatase"/>
</dbReference>
<comment type="caution">
    <text evidence="8">The sequence shown here is derived from an EMBL/GenBank/DDBJ whole genome shotgun (WGS) entry which is preliminary data.</text>
</comment>
<dbReference type="GO" id="GO:0003677">
    <property type="term" value="F:DNA binding"/>
    <property type="evidence" value="ECO:0007669"/>
    <property type="project" value="InterPro"/>
</dbReference>
<dbReference type="Pfam" id="PF13424">
    <property type="entry name" value="TPR_12"/>
    <property type="match status" value="2"/>
</dbReference>
<evidence type="ECO:0000313" key="9">
    <source>
        <dbReference type="Proteomes" id="UP000535491"/>
    </source>
</evidence>
<dbReference type="InterPro" id="IPR011990">
    <property type="entry name" value="TPR-like_helical_dom_sf"/>
</dbReference>
<evidence type="ECO:0000256" key="4">
    <source>
        <dbReference type="ARBA" id="ARBA00022803"/>
    </source>
</evidence>
<evidence type="ECO:0000256" key="2">
    <source>
        <dbReference type="ARBA" id="ARBA00022490"/>
    </source>
</evidence>
<dbReference type="EMBL" id="JACEIQ010000034">
    <property type="protein sequence ID" value="MBA4496428.1"/>
    <property type="molecule type" value="Genomic_DNA"/>
</dbReference>
<evidence type="ECO:0000256" key="5">
    <source>
        <dbReference type="ARBA" id="ARBA00038253"/>
    </source>
</evidence>
<dbReference type="InterPro" id="IPR019734">
    <property type="entry name" value="TPR_rpt"/>
</dbReference>
<dbReference type="GO" id="GO:0005737">
    <property type="term" value="C:cytoplasm"/>
    <property type="evidence" value="ECO:0007669"/>
    <property type="project" value="UniProtKB-SubCell"/>
</dbReference>
<proteinExistence type="inferred from homology"/>
<gene>
    <name evidence="8" type="ORF">H1191_19390</name>
</gene>
<organism evidence="8 9">
    <name type="scientific">Paenactinomyces guangxiensis</name>
    <dbReference type="NCBI Taxonomy" id="1490290"/>
    <lineage>
        <taxon>Bacteria</taxon>
        <taxon>Bacillati</taxon>
        <taxon>Bacillota</taxon>
        <taxon>Bacilli</taxon>
        <taxon>Bacillales</taxon>
        <taxon>Thermoactinomycetaceae</taxon>
        <taxon>Paenactinomyces</taxon>
    </lineage>
</organism>
<dbReference type="PANTHER" id="PTHR46630:SF1">
    <property type="entry name" value="TETRATRICOPEPTIDE REPEAT PROTEIN 29"/>
    <property type="match status" value="1"/>
</dbReference>
<dbReference type="PANTHER" id="PTHR46630">
    <property type="entry name" value="TETRATRICOPEPTIDE REPEAT PROTEIN 29"/>
    <property type="match status" value="1"/>
</dbReference>
<dbReference type="InterPro" id="IPR001387">
    <property type="entry name" value="Cro/C1-type_HTH"/>
</dbReference>
<keyword evidence="3" id="KW-0677">Repeat</keyword>
<dbReference type="InterPro" id="IPR010982">
    <property type="entry name" value="Lambda_DNA-bd_dom_sf"/>
</dbReference>
<keyword evidence="2" id="KW-0963">Cytoplasm</keyword>
<feature type="domain" description="HTH cro/C1-type" evidence="7">
    <location>
        <begin position="13"/>
        <end position="66"/>
    </location>
</feature>
<reference evidence="8 9" key="1">
    <citation type="submission" date="2020-07" db="EMBL/GenBank/DDBJ databases">
        <authorList>
            <person name="Feng H."/>
        </authorList>
    </citation>
    <scope>NUCLEOTIDE SEQUENCE [LARGE SCALE GENOMIC DNA]</scope>
    <source>
        <strain evidence="9">s-10</strain>
    </source>
</reference>
<keyword evidence="4 6" id="KW-0802">TPR repeat</keyword>
<protein>
    <submittedName>
        <fullName evidence="8">Helix-turn-helix transcriptional regulator</fullName>
    </submittedName>
</protein>
<evidence type="ECO:0000256" key="3">
    <source>
        <dbReference type="ARBA" id="ARBA00022737"/>
    </source>
</evidence>
<dbReference type="Pfam" id="PF01381">
    <property type="entry name" value="HTH_3"/>
    <property type="match status" value="1"/>
</dbReference>
<dbReference type="SUPFAM" id="SSF48452">
    <property type="entry name" value="TPR-like"/>
    <property type="match status" value="2"/>
</dbReference>
<sequence>MLEQLDIELVRYIIRKARKELGLRQKDIEDGLISSASISNVERGEEVRPETFDYLLKKLGIDSKTQLPQMIQEEEKKIEVLKFHLESIETMLENGDLSTGIDKLNQISMEDFHPLSVYYSYLKALYHHELKEWKKAEKNFDTAIRHCNHYSLRPKDNIIAVCYNKMSTCKYNQGNLKEALDYVEQGLNAVDEGLERNDIKYHLLSNQIIYLLKSSQSDQASQILLEVWPFMPKIDRIPIRLDLYKSRSIILRGRKLNEEAIQYCEAGIQLARKNNILNRYLDLLNVLGSIYIQMKEYDQALLRFQTAIDLDKEEKYPRRHLDTNIYLGILYSYQDQWERSIKHLTKAIGIGREIPDIFRLTKALIVMGDIYFRQNQFEQAVPYYQEASFLTEKHNYRHRQYTALLQLSICFDMIDKKDDSNKCMTALRDLLFDLKITTEGDEFYGI</sequence>
<feature type="repeat" description="TPR" evidence="6">
    <location>
        <begin position="361"/>
        <end position="394"/>
    </location>
</feature>
<evidence type="ECO:0000256" key="6">
    <source>
        <dbReference type="PROSITE-ProRule" id="PRU00339"/>
    </source>
</evidence>
<dbReference type="SUPFAM" id="SSF47413">
    <property type="entry name" value="lambda repressor-like DNA-binding domains"/>
    <property type="match status" value="1"/>
</dbReference>
<dbReference type="PROSITE" id="PS50005">
    <property type="entry name" value="TPR"/>
    <property type="match status" value="2"/>
</dbReference>
<comment type="similarity">
    <text evidence="5">Belongs to the Rap family.</text>
</comment>
<evidence type="ECO:0000259" key="7">
    <source>
        <dbReference type="SMART" id="SM00530"/>
    </source>
</evidence>
<comment type="subcellular location">
    <subcellularLocation>
        <location evidence="1">Cytoplasm</location>
    </subcellularLocation>
</comment>
<feature type="repeat" description="TPR" evidence="6">
    <location>
        <begin position="281"/>
        <end position="314"/>
    </location>
</feature>
<dbReference type="Gene3D" id="1.25.40.10">
    <property type="entry name" value="Tetratricopeptide repeat domain"/>
    <property type="match status" value="2"/>
</dbReference>
<evidence type="ECO:0000256" key="1">
    <source>
        <dbReference type="ARBA" id="ARBA00004496"/>
    </source>
</evidence>
<evidence type="ECO:0000313" key="8">
    <source>
        <dbReference type="EMBL" id="MBA4496428.1"/>
    </source>
</evidence>
<keyword evidence="9" id="KW-1185">Reference proteome</keyword>
<dbReference type="RefSeq" id="WP_181754840.1">
    <property type="nucleotide sequence ID" value="NZ_JACEIQ010000034.1"/>
</dbReference>